<feature type="domain" description="HTH cro/C1-type" evidence="1">
    <location>
        <begin position="9"/>
        <end position="63"/>
    </location>
</feature>
<comment type="caution">
    <text evidence="2">The sequence shown here is derived from an EMBL/GenBank/DDBJ whole genome shotgun (WGS) entry which is preliminary data.</text>
</comment>
<dbReference type="EMBL" id="JAPTNE010000043">
    <property type="protein sequence ID" value="MCZ0809804.1"/>
    <property type="molecule type" value="Genomic_DNA"/>
</dbReference>
<dbReference type="AlphaFoldDB" id="A0AAP3GE45"/>
<dbReference type="Pfam" id="PF01381">
    <property type="entry name" value="HTH_3"/>
    <property type="match status" value="1"/>
</dbReference>
<dbReference type="Gene3D" id="1.10.260.40">
    <property type="entry name" value="lambda repressor-like DNA-binding domains"/>
    <property type="match status" value="1"/>
</dbReference>
<dbReference type="CDD" id="cd00093">
    <property type="entry name" value="HTH_XRE"/>
    <property type="match status" value="1"/>
</dbReference>
<evidence type="ECO:0000313" key="3">
    <source>
        <dbReference type="Proteomes" id="UP001077662"/>
    </source>
</evidence>
<name>A0AAP3GE45_BRELA</name>
<dbReference type="SMART" id="SM00530">
    <property type="entry name" value="HTH_XRE"/>
    <property type="match status" value="1"/>
</dbReference>
<organism evidence="2 3">
    <name type="scientific">Brevibacillus laterosporus</name>
    <name type="common">Bacillus laterosporus</name>
    <dbReference type="NCBI Taxonomy" id="1465"/>
    <lineage>
        <taxon>Bacteria</taxon>
        <taxon>Bacillati</taxon>
        <taxon>Bacillota</taxon>
        <taxon>Bacilli</taxon>
        <taxon>Bacillales</taxon>
        <taxon>Paenibacillaceae</taxon>
        <taxon>Brevibacillus</taxon>
    </lineage>
</organism>
<dbReference type="PROSITE" id="PS50943">
    <property type="entry name" value="HTH_CROC1"/>
    <property type="match status" value="1"/>
</dbReference>
<dbReference type="GO" id="GO:0003677">
    <property type="term" value="F:DNA binding"/>
    <property type="evidence" value="ECO:0007669"/>
    <property type="project" value="InterPro"/>
</dbReference>
<dbReference type="SUPFAM" id="SSF47413">
    <property type="entry name" value="lambda repressor-like DNA-binding domains"/>
    <property type="match status" value="1"/>
</dbReference>
<evidence type="ECO:0000259" key="1">
    <source>
        <dbReference type="PROSITE" id="PS50943"/>
    </source>
</evidence>
<dbReference type="InterPro" id="IPR001387">
    <property type="entry name" value="Cro/C1-type_HTH"/>
</dbReference>
<proteinExistence type="predicted"/>
<dbReference type="Proteomes" id="UP001077662">
    <property type="component" value="Unassembled WGS sequence"/>
</dbReference>
<dbReference type="InterPro" id="IPR010982">
    <property type="entry name" value="Lambda_DNA-bd_dom_sf"/>
</dbReference>
<evidence type="ECO:0000313" key="2">
    <source>
        <dbReference type="EMBL" id="MCZ0809804.1"/>
    </source>
</evidence>
<reference evidence="2" key="1">
    <citation type="submission" date="2022-09" db="EMBL/GenBank/DDBJ databases">
        <title>Genome analysis and characterization of larvicidal activity of Brevibacillus strains.</title>
        <authorList>
            <person name="Patrusheva E.V."/>
            <person name="Izotova A.O."/>
            <person name="Toshchakov S.V."/>
            <person name="Sineoky S.P."/>
        </authorList>
    </citation>
    <scope>NUCLEOTIDE SEQUENCE</scope>
    <source>
        <strain evidence="2">VKPM_B-13247</strain>
    </source>
</reference>
<dbReference type="RefSeq" id="WP_258434740.1">
    <property type="nucleotide sequence ID" value="NZ_JANSGW010000043.1"/>
</dbReference>
<gene>
    <name evidence="2" type="ORF">O0554_23350</name>
</gene>
<accession>A0AAP3GE45</accession>
<sequence>MTQQLGNTLKRLRLIYGHTAVEMSKELGISTSHLSEIENNKKQPSLELLECYASVLGLKKSSILLLAEQLHGAEQNNKGHEFIRSLMVGLINSMSSDIEEEANEQSE</sequence>
<protein>
    <submittedName>
        <fullName evidence="2">Helix-turn-helix transcriptional regulator</fullName>
    </submittedName>
</protein>